<evidence type="ECO:0000259" key="7">
    <source>
        <dbReference type="Pfam" id="PF02770"/>
    </source>
</evidence>
<dbReference type="SUPFAM" id="SSF47203">
    <property type="entry name" value="Acyl-CoA dehydrogenase C-terminal domain-like"/>
    <property type="match status" value="1"/>
</dbReference>
<dbReference type="GO" id="GO:0003995">
    <property type="term" value="F:acyl-CoA dehydrogenase activity"/>
    <property type="evidence" value="ECO:0007669"/>
    <property type="project" value="TreeGrafter"/>
</dbReference>
<dbReference type="Gene3D" id="2.40.110.10">
    <property type="entry name" value="Butyryl-CoA Dehydrogenase, subunit A, domain 2"/>
    <property type="match status" value="1"/>
</dbReference>
<dbReference type="InterPro" id="IPR013786">
    <property type="entry name" value="AcylCoA_DH/ox_N"/>
</dbReference>
<evidence type="ECO:0000256" key="2">
    <source>
        <dbReference type="ARBA" id="ARBA00009347"/>
    </source>
</evidence>
<keyword evidence="3 5" id="KW-0285">Flavoprotein</keyword>
<dbReference type="HOGENOM" id="CLU_018204_0_2_1"/>
<reference evidence="9 10" key="1">
    <citation type="submission" date="2014-06" db="EMBL/GenBank/DDBJ databases">
        <title>Evolutionary Origins and Diversification of the Mycorrhizal Mutualists.</title>
        <authorList>
            <consortium name="DOE Joint Genome Institute"/>
            <consortium name="Mycorrhizal Genomics Consortium"/>
            <person name="Kohler A."/>
            <person name="Kuo A."/>
            <person name="Nagy L.G."/>
            <person name="Floudas D."/>
            <person name="Copeland A."/>
            <person name="Barry K.W."/>
            <person name="Cichocki N."/>
            <person name="Veneault-Fourrey C."/>
            <person name="LaButti K."/>
            <person name="Lindquist E.A."/>
            <person name="Lipzen A."/>
            <person name="Lundell T."/>
            <person name="Morin E."/>
            <person name="Murat C."/>
            <person name="Riley R."/>
            <person name="Ohm R."/>
            <person name="Sun H."/>
            <person name="Tunlid A."/>
            <person name="Henrissat B."/>
            <person name="Grigoriev I.V."/>
            <person name="Hibbett D.S."/>
            <person name="Martin F."/>
        </authorList>
    </citation>
    <scope>NUCLEOTIDE SEQUENCE [LARGE SCALE GENOMIC DNA]</scope>
    <source>
        <strain evidence="9 10">SS14</strain>
    </source>
</reference>
<dbReference type="Proteomes" id="UP000054279">
    <property type="component" value="Unassembled WGS sequence"/>
</dbReference>
<dbReference type="GO" id="GO:0050660">
    <property type="term" value="F:flavin adenine dinucleotide binding"/>
    <property type="evidence" value="ECO:0007669"/>
    <property type="project" value="InterPro"/>
</dbReference>
<accession>A0A0C9UF13</accession>
<evidence type="ECO:0000256" key="4">
    <source>
        <dbReference type="ARBA" id="ARBA00022827"/>
    </source>
</evidence>
<evidence type="ECO:0000256" key="5">
    <source>
        <dbReference type="RuleBase" id="RU362125"/>
    </source>
</evidence>
<dbReference type="FunFam" id="1.20.140.10:FF:000012">
    <property type="entry name" value="Acyl-CoA dehydrogenase fadE12"/>
    <property type="match status" value="1"/>
</dbReference>
<dbReference type="EMBL" id="KN837330">
    <property type="protein sequence ID" value="KIJ27607.1"/>
    <property type="molecule type" value="Genomic_DNA"/>
</dbReference>
<dbReference type="OrthoDB" id="435240at2759"/>
<keyword evidence="10" id="KW-1185">Reference proteome</keyword>
<dbReference type="Gene3D" id="1.20.140.10">
    <property type="entry name" value="Butyryl-CoA Dehydrogenase, subunit A, domain 3"/>
    <property type="match status" value="1"/>
</dbReference>
<dbReference type="Pfam" id="PF00441">
    <property type="entry name" value="Acyl-CoA_dh_1"/>
    <property type="match status" value="1"/>
</dbReference>
<dbReference type="AlphaFoldDB" id="A0A0C9UF13"/>
<keyword evidence="4 5" id="KW-0274">FAD</keyword>
<dbReference type="Gene3D" id="1.10.540.10">
    <property type="entry name" value="Acyl-CoA dehydrogenase/oxidase, N-terminal domain"/>
    <property type="match status" value="1"/>
</dbReference>
<dbReference type="InterPro" id="IPR009075">
    <property type="entry name" value="AcylCo_DH/oxidase_C"/>
</dbReference>
<dbReference type="CDD" id="cd00567">
    <property type="entry name" value="ACAD"/>
    <property type="match status" value="1"/>
</dbReference>
<evidence type="ECO:0000259" key="6">
    <source>
        <dbReference type="Pfam" id="PF00441"/>
    </source>
</evidence>
<keyword evidence="5" id="KW-0560">Oxidoreductase</keyword>
<evidence type="ECO:0000259" key="8">
    <source>
        <dbReference type="Pfam" id="PF02771"/>
    </source>
</evidence>
<dbReference type="InterPro" id="IPR037069">
    <property type="entry name" value="AcylCoA_DH/ox_N_sf"/>
</dbReference>
<evidence type="ECO:0000256" key="3">
    <source>
        <dbReference type="ARBA" id="ARBA00022630"/>
    </source>
</evidence>
<dbReference type="PANTHER" id="PTHR43884:SF19">
    <property type="entry name" value="ACYL-COA DEHYDROGENASE FADE4-RELATED"/>
    <property type="match status" value="1"/>
</dbReference>
<dbReference type="InterPro" id="IPR006091">
    <property type="entry name" value="Acyl-CoA_Oxase/DH_mid-dom"/>
</dbReference>
<feature type="domain" description="Acyl-CoA oxidase/dehydrogenase middle" evidence="7">
    <location>
        <begin position="121"/>
        <end position="225"/>
    </location>
</feature>
<comment type="cofactor">
    <cofactor evidence="1 5">
        <name>FAD</name>
        <dbReference type="ChEBI" id="CHEBI:57692"/>
    </cofactor>
</comment>
<name>A0A0C9UF13_SPHS4</name>
<dbReference type="InterPro" id="IPR046373">
    <property type="entry name" value="Acyl-CoA_Oxase/DH_mid-dom_sf"/>
</dbReference>
<evidence type="ECO:0000313" key="9">
    <source>
        <dbReference type="EMBL" id="KIJ27607.1"/>
    </source>
</evidence>
<feature type="domain" description="Acyl-CoA dehydrogenase/oxidase N-terminal" evidence="8">
    <location>
        <begin position="7"/>
        <end position="117"/>
    </location>
</feature>
<dbReference type="GO" id="GO:0005886">
    <property type="term" value="C:plasma membrane"/>
    <property type="evidence" value="ECO:0007669"/>
    <property type="project" value="TreeGrafter"/>
</dbReference>
<gene>
    <name evidence="9" type="ORF">M422DRAFT_62004</name>
</gene>
<organism evidence="9 10">
    <name type="scientific">Sphaerobolus stellatus (strain SS14)</name>
    <dbReference type="NCBI Taxonomy" id="990650"/>
    <lineage>
        <taxon>Eukaryota</taxon>
        <taxon>Fungi</taxon>
        <taxon>Dikarya</taxon>
        <taxon>Basidiomycota</taxon>
        <taxon>Agaricomycotina</taxon>
        <taxon>Agaricomycetes</taxon>
        <taxon>Phallomycetidae</taxon>
        <taxon>Geastrales</taxon>
        <taxon>Sphaerobolaceae</taxon>
        <taxon>Sphaerobolus</taxon>
    </lineage>
</organism>
<evidence type="ECO:0000313" key="10">
    <source>
        <dbReference type="Proteomes" id="UP000054279"/>
    </source>
</evidence>
<dbReference type="InterPro" id="IPR036250">
    <property type="entry name" value="AcylCo_DH-like_C"/>
</dbReference>
<protein>
    <recommendedName>
        <fullName evidence="11">Acyl-CoA dehydrogenase</fullName>
    </recommendedName>
</protein>
<dbReference type="InterPro" id="IPR009100">
    <property type="entry name" value="AcylCoA_DH/oxidase_NM_dom_sf"/>
</dbReference>
<dbReference type="SUPFAM" id="SSF56645">
    <property type="entry name" value="Acyl-CoA dehydrogenase NM domain-like"/>
    <property type="match status" value="1"/>
</dbReference>
<feature type="domain" description="Acyl-CoA dehydrogenase/oxidase C-terminal" evidence="6">
    <location>
        <begin position="238"/>
        <end position="399"/>
    </location>
</feature>
<sequence>MSLDGLTESQIQVREAVSEICKQFPDEYWAEKDRTQTYPHDLHRELAKGGWIGICMPEKYGGSGLGISEATVMLQTISESGAGIMGAQTIHANVYAIWAFASEEQRDRWLEPIISGKERACFGVTEPNSGLNTLKLQTKAERKGDKYVVNGSKIWISSAQVAQQMVLLARTTQLTSQTKPSKALSLFFARIKEDDGITLKKGIELRKIEKMGGRGVDANQVFFDNFEIPIQDRIGEEGEGFKQILHGMNAERCLLAGEALGLGYAALRRATRYASERVVFDRPIGQNQAIQHPLAKSWIDLEAGKLLTYSAARAYDDYVFKSNLKVNDSSTEDGKYTDLGARCNAAKYFAAEAAFKTWTHGGMGYSSDYHVERYLREIFVPRIAPVSREMILNYVSQRILGLPRSY</sequence>
<proteinExistence type="inferred from homology"/>
<dbReference type="Pfam" id="PF02770">
    <property type="entry name" value="Acyl-CoA_dh_M"/>
    <property type="match status" value="1"/>
</dbReference>
<dbReference type="Pfam" id="PF02771">
    <property type="entry name" value="Acyl-CoA_dh_N"/>
    <property type="match status" value="1"/>
</dbReference>
<dbReference type="PANTHER" id="PTHR43884">
    <property type="entry name" value="ACYL-COA DEHYDROGENASE"/>
    <property type="match status" value="1"/>
</dbReference>
<comment type="similarity">
    <text evidence="2 5">Belongs to the acyl-CoA dehydrogenase family.</text>
</comment>
<evidence type="ECO:0000256" key="1">
    <source>
        <dbReference type="ARBA" id="ARBA00001974"/>
    </source>
</evidence>
<evidence type="ECO:0008006" key="11">
    <source>
        <dbReference type="Google" id="ProtNLM"/>
    </source>
</evidence>